<reference evidence="1 2" key="1">
    <citation type="submission" date="2014-09" db="EMBL/GenBank/DDBJ databases">
        <title>Vibrio maritimus JCM 19240. (C210) whole genome shotgun sequence.</title>
        <authorList>
            <person name="Sawabe T."/>
            <person name="Meirelles P."/>
            <person name="Nakanishi M."/>
            <person name="Sayaka M."/>
            <person name="Hattori M."/>
            <person name="Ohkuma M."/>
        </authorList>
    </citation>
    <scope>NUCLEOTIDE SEQUENCE [LARGE SCALE GENOMIC DNA]</scope>
    <source>
        <strain evidence="1 2">JCM 19240</strain>
    </source>
</reference>
<organism evidence="1 2">
    <name type="scientific">Vibrio maritimus</name>
    <dbReference type="NCBI Taxonomy" id="990268"/>
    <lineage>
        <taxon>Bacteria</taxon>
        <taxon>Pseudomonadati</taxon>
        <taxon>Pseudomonadota</taxon>
        <taxon>Gammaproteobacteria</taxon>
        <taxon>Vibrionales</taxon>
        <taxon>Vibrionaceae</taxon>
        <taxon>Vibrio</taxon>
    </lineage>
</organism>
<dbReference type="EMBL" id="BBMT01000006">
    <property type="protein sequence ID" value="GAL35294.1"/>
    <property type="molecule type" value="Genomic_DNA"/>
</dbReference>
<proteinExistence type="predicted"/>
<dbReference type="Proteomes" id="UP000029224">
    <property type="component" value="Unassembled WGS sequence"/>
</dbReference>
<evidence type="ECO:0000313" key="1">
    <source>
        <dbReference type="EMBL" id="GAL35294.1"/>
    </source>
</evidence>
<gene>
    <name evidence="1" type="ORF">JCM19240_3664</name>
</gene>
<name>A0A090T949_9VIBR</name>
<dbReference type="OrthoDB" id="5867650at2"/>
<accession>A0A090T949</accession>
<sequence>MQTYQIGSSLVGSSFSDQLEASRTSMMANALSLPTSVSVVGEPMNAHSVVVFSSQASLHELEMFAAIKREFCESYSFLDVYCDATIADLSVSRQSAVSTLPMDVNASHCETAQQVLERSIGRNVVVVASDSNIDLCVKACELEGLNVVSTVALCTKRPDLLALQS</sequence>
<evidence type="ECO:0000313" key="2">
    <source>
        <dbReference type="Proteomes" id="UP000029224"/>
    </source>
</evidence>
<comment type="caution">
    <text evidence="1">The sequence shown here is derived from an EMBL/GenBank/DDBJ whole genome shotgun (WGS) entry which is preliminary data.</text>
</comment>
<reference evidence="1 2" key="2">
    <citation type="submission" date="2014-09" db="EMBL/GenBank/DDBJ databases">
        <authorList>
            <consortium name="NBRP consortium"/>
            <person name="Sawabe T."/>
            <person name="Meirelles P."/>
            <person name="Nakanishi M."/>
            <person name="Sayaka M."/>
            <person name="Hattori M."/>
            <person name="Ohkuma M."/>
        </authorList>
    </citation>
    <scope>NUCLEOTIDE SEQUENCE [LARGE SCALE GENOMIC DNA]</scope>
    <source>
        <strain evidence="1 2">JCM 19240</strain>
    </source>
</reference>
<keyword evidence="2" id="KW-1185">Reference proteome</keyword>
<protein>
    <submittedName>
        <fullName evidence="1">Uncharacterized protein</fullName>
    </submittedName>
</protein>
<dbReference type="AlphaFoldDB" id="A0A090T949"/>